<protein>
    <submittedName>
        <fullName evidence="1">Uncharacterized protein</fullName>
    </submittedName>
</protein>
<name>A0A4C1VUT3_EUMVA</name>
<dbReference type="AlphaFoldDB" id="A0A4C1VUT3"/>
<evidence type="ECO:0000313" key="2">
    <source>
        <dbReference type="Proteomes" id="UP000299102"/>
    </source>
</evidence>
<proteinExistence type="predicted"/>
<organism evidence="1 2">
    <name type="scientific">Eumeta variegata</name>
    <name type="common">Bagworm moth</name>
    <name type="synonym">Eumeta japonica</name>
    <dbReference type="NCBI Taxonomy" id="151549"/>
    <lineage>
        <taxon>Eukaryota</taxon>
        <taxon>Metazoa</taxon>
        <taxon>Ecdysozoa</taxon>
        <taxon>Arthropoda</taxon>
        <taxon>Hexapoda</taxon>
        <taxon>Insecta</taxon>
        <taxon>Pterygota</taxon>
        <taxon>Neoptera</taxon>
        <taxon>Endopterygota</taxon>
        <taxon>Lepidoptera</taxon>
        <taxon>Glossata</taxon>
        <taxon>Ditrysia</taxon>
        <taxon>Tineoidea</taxon>
        <taxon>Psychidae</taxon>
        <taxon>Oiketicinae</taxon>
        <taxon>Eumeta</taxon>
    </lineage>
</organism>
<keyword evidence="2" id="KW-1185">Reference proteome</keyword>
<reference evidence="1 2" key="1">
    <citation type="journal article" date="2019" name="Commun. Biol.">
        <title>The bagworm genome reveals a unique fibroin gene that provides high tensile strength.</title>
        <authorList>
            <person name="Kono N."/>
            <person name="Nakamura H."/>
            <person name="Ohtoshi R."/>
            <person name="Tomita M."/>
            <person name="Numata K."/>
            <person name="Arakawa K."/>
        </authorList>
    </citation>
    <scope>NUCLEOTIDE SEQUENCE [LARGE SCALE GENOMIC DNA]</scope>
</reference>
<dbReference type="EMBL" id="BGZK01000408">
    <property type="protein sequence ID" value="GBP41949.1"/>
    <property type="molecule type" value="Genomic_DNA"/>
</dbReference>
<comment type="caution">
    <text evidence="1">The sequence shown here is derived from an EMBL/GenBank/DDBJ whole genome shotgun (WGS) entry which is preliminary data.</text>
</comment>
<accession>A0A4C1VUT3</accession>
<gene>
    <name evidence="1" type="ORF">EVAR_31712_1</name>
</gene>
<dbReference type="Proteomes" id="UP000299102">
    <property type="component" value="Unassembled WGS sequence"/>
</dbReference>
<evidence type="ECO:0000313" key="1">
    <source>
        <dbReference type="EMBL" id="GBP41949.1"/>
    </source>
</evidence>
<sequence length="305" mass="34370">MTERQANKLSLLQNEDVLVRINASAPMTFCKVKGTPRAARPPLTCRPLRAAVALSLFLVRVAGALHNLPNRLLLVNVIFARRNVKSSNRLSKQNNNNLLFWNNNNIDRAEWCSSNAAADARTAALCLLIPGTATIRWEDARSTTVGGARAVLPLDARCTRFCVTALTVPYYNDGHPLSHASIWCWNALDSTYSVKEVSFGARKKYYDSYEILTRRVKKTIPYAHARRTATGLRGGETHARFGNTIVIYGRKPCPFPLRNRGGFVRIFRDIFSETFDRSPFAPSAVPTFRFRVIVAEFELRPRRQD</sequence>